<feature type="transmembrane region" description="Helical" evidence="1">
    <location>
        <begin position="21"/>
        <end position="50"/>
    </location>
</feature>
<organism evidence="2 3">
    <name type="scientific">Methylomonas koyamae</name>
    <dbReference type="NCBI Taxonomy" id="702114"/>
    <lineage>
        <taxon>Bacteria</taxon>
        <taxon>Pseudomonadati</taxon>
        <taxon>Pseudomonadota</taxon>
        <taxon>Gammaproteobacteria</taxon>
        <taxon>Methylococcales</taxon>
        <taxon>Methylococcaceae</taxon>
        <taxon>Methylomonas</taxon>
    </lineage>
</organism>
<dbReference type="Proteomes" id="UP000077857">
    <property type="component" value="Unassembled WGS sequence"/>
</dbReference>
<sequence>MRFDLIYRRVVAMNEFKKDVFVGLVSFFGILSFIFGQFIISTMLFGIAALSSTMLADNRAKLERF</sequence>
<evidence type="ECO:0000313" key="2">
    <source>
        <dbReference type="EMBL" id="OAI20252.1"/>
    </source>
</evidence>
<dbReference type="AlphaFoldDB" id="A0A177NQV8"/>
<gene>
    <name evidence="2" type="ORF">A1507_05500</name>
</gene>
<keyword evidence="1" id="KW-0812">Transmembrane</keyword>
<keyword evidence="1" id="KW-0472">Membrane</keyword>
<name>A0A177NQV8_9GAMM</name>
<proteinExistence type="predicted"/>
<evidence type="ECO:0000313" key="3">
    <source>
        <dbReference type="Proteomes" id="UP000077857"/>
    </source>
</evidence>
<dbReference type="EMBL" id="LUUJ01000034">
    <property type="protein sequence ID" value="OAI20252.1"/>
    <property type="molecule type" value="Genomic_DNA"/>
</dbReference>
<protein>
    <submittedName>
        <fullName evidence="2">Uncharacterized protein</fullName>
    </submittedName>
</protein>
<reference evidence="2 3" key="1">
    <citation type="submission" date="2016-03" db="EMBL/GenBank/DDBJ databases">
        <authorList>
            <person name="Ploux O."/>
        </authorList>
    </citation>
    <scope>NUCLEOTIDE SEQUENCE [LARGE SCALE GENOMIC DNA]</scope>
    <source>
        <strain evidence="2 3">R-45378</strain>
    </source>
</reference>
<comment type="caution">
    <text evidence="2">The sequence shown here is derived from an EMBL/GenBank/DDBJ whole genome shotgun (WGS) entry which is preliminary data.</text>
</comment>
<keyword evidence="1" id="KW-1133">Transmembrane helix</keyword>
<evidence type="ECO:0000256" key="1">
    <source>
        <dbReference type="SAM" id="Phobius"/>
    </source>
</evidence>
<accession>A0A177NQV8</accession>